<protein>
    <recommendedName>
        <fullName evidence="1">FAD dependent oxidoreductase domain-containing protein</fullName>
    </recommendedName>
</protein>
<accession>A0AAV9PAB6</accession>
<dbReference type="GO" id="GO:0005737">
    <property type="term" value="C:cytoplasm"/>
    <property type="evidence" value="ECO:0007669"/>
    <property type="project" value="TreeGrafter"/>
</dbReference>
<proteinExistence type="predicted"/>
<name>A0AAV9PAB6_9PEZI</name>
<feature type="domain" description="FAD dependent oxidoreductase" evidence="1">
    <location>
        <begin position="51"/>
        <end position="436"/>
    </location>
</feature>
<organism evidence="2 3">
    <name type="scientific">Saxophila tyrrhenica</name>
    <dbReference type="NCBI Taxonomy" id="1690608"/>
    <lineage>
        <taxon>Eukaryota</taxon>
        <taxon>Fungi</taxon>
        <taxon>Dikarya</taxon>
        <taxon>Ascomycota</taxon>
        <taxon>Pezizomycotina</taxon>
        <taxon>Dothideomycetes</taxon>
        <taxon>Dothideomycetidae</taxon>
        <taxon>Mycosphaerellales</taxon>
        <taxon>Extremaceae</taxon>
        <taxon>Saxophila</taxon>
    </lineage>
</organism>
<evidence type="ECO:0000313" key="2">
    <source>
        <dbReference type="EMBL" id="KAK5170169.1"/>
    </source>
</evidence>
<comment type="caution">
    <text evidence="2">The sequence shown here is derived from an EMBL/GenBank/DDBJ whole genome shotgun (WGS) entry which is preliminary data.</text>
</comment>
<dbReference type="PANTHER" id="PTHR13847:SF279">
    <property type="entry name" value="FAD DEPENDENT OXIDOREDUCTASE DOMAIN-CONTAINING PROTEIN-RELATED"/>
    <property type="match status" value="1"/>
</dbReference>
<dbReference type="GeneID" id="89926099"/>
<dbReference type="Gene3D" id="3.30.9.10">
    <property type="entry name" value="D-Amino Acid Oxidase, subunit A, domain 2"/>
    <property type="match status" value="1"/>
</dbReference>
<dbReference type="Gene3D" id="3.50.50.60">
    <property type="entry name" value="FAD/NAD(P)-binding domain"/>
    <property type="match status" value="1"/>
</dbReference>
<dbReference type="PANTHER" id="PTHR13847">
    <property type="entry name" value="SARCOSINE DEHYDROGENASE-RELATED"/>
    <property type="match status" value="1"/>
</dbReference>
<dbReference type="EMBL" id="JAVRRT010000007">
    <property type="protein sequence ID" value="KAK5170169.1"/>
    <property type="molecule type" value="Genomic_DNA"/>
</dbReference>
<dbReference type="Pfam" id="PF01266">
    <property type="entry name" value="DAO"/>
    <property type="match status" value="1"/>
</dbReference>
<dbReference type="RefSeq" id="XP_064659367.1">
    <property type="nucleotide sequence ID" value="XM_064802006.1"/>
</dbReference>
<keyword evidence="3" id="KW-1185">Reference proteome</keyword>
<dbReference type="InterPro" id="IPR006076">
    <property type="entry name" value="FAD-dep_OxRdtase"/>
</dbReference>
<dbReference type="AlphaFoldDB" id="A0AAV9PAB6"/>
<dbReference type="Proteomes" id="UP001337655">
    <property type="component" value="Unassembled WGS sequence"/>
</dbReference>
<evidence type="ECO:0000313" key="3">
    <source>
        <dbReference type="Proteomes" id="UP001337655"/>
    </source>
</evidence>
<dbReference type="InterPro" id="IPR036188">
    <property type="entry name" value="FAD/NAD-bd_sf"/>
</dbReference>
<gene>
    <name evidence="2" type="ORF">LTR77_004754</name>
</gene>
<evidence type="ECO:0000259" key="1">
    <source>
        <dbReference type="Pfam" id="PF01266"/>
    </source>
</evidence>
<dbReference type="SUPFAM" id="SSF51905">
    <property type="entry name" value="FAD/NAD(P)-binding domain"/>
    <property type="match status" value="1"/>
</dbReference>
<reference evidence="2 3" key="1">
    <citation type="submission" date="2023-08" db="EMBL/GenBank/DDBJ databases">
        <title>Black Yeasts Isolated from many extreme environments.</title>
        <authorList>
            <person name="Coleine C."/>
            <person name="Stajich J.E."/>
            <person name="Selbmann L."/>
        </authorList>
    </citation>
    <scope>NUCLEOTIDE SEQUENCE [LARGE SCALE GENOMIC DNA]</scope>
    <source>
        <strain evidence="2 3">CCFEE 5935</strain>
    </source>
</reference>
<sequence>MRNITDVDAAGGVLRRSQIKPVYDATVPYWRTELHPIDDHRSTEELPEECDIAIIGAGFSGVATAYHLDKLHDGKERPSIVMLEARRVCEGATGRNGGHVKMKTATVHGLIEKFGTELAMEVRDLVMAQNYALKDAVETENLDCEFELRRSYDVYIDEDEAEKAKKDFLANLKAGARWTRDVDMIEGKNIEQVTSIKGAKLALSVPICSLWPYKFVSQILARLVERKAVNLQTNTPVTSVDSTSPRHPSASIIHTPRGTLKAKKLIFATNAYTAGICPSYHETITPVRGTASHLVPSNLISPHLSHTYNINYARPSPTSKSRVDYLNPRPDGSIVVGGGNWTYSNSLSKWYDNFDDSTQLSEARPHFDSLMQRHFKGWEESGAGVERVWTGIQGYTPDGLAHVGEVPGKEGRQWILAGFNGGGNAFIWLTAKGVVEMVANGKDFEDTGLPKLFKTTEERLRQRME</sequence>